<gene>
    <name evidence="2" type="ORF">TG4357_02921</name>
</gene>
<evidence type="ECO:0000313" key="3">
    <source>
        <dbReference type="Proteomes" id="UP000051587"/>
    </source>
</evidence>
<dbReference type="PANTHER" id="PTHR39339:SF1">
    <property type="entry name" value="CHAD DOMAIN-CONTAINING PROTEIN"/>
    <property type="match status" value="1"/>
</dbReference>
<dbReference type="InterPro" id="IPR007899">
    <property type="entry name" value="CHAD_dom"/>
</dbReference>
<dbReference type="PANTHER" id="PTHR39339">
    <property type="entry name" value="SLR1444 PROTEIN"/>
    <property type="match status" value="1"/>
</dbReference>
<dbReference type="SMART" id="SM00880">
    <property type="entry name" value="CHAD"/>
    <property type="match status" value="1"/>
</dbReference>
<dbReference type="InterPro" id="IPR038186">
    <property type="entry name" value="CHAD_dom_sf"/>
</dbReference>
<accession>A0A0P1FGZ9</accession>
<dbReference type="AlphaFoldDB" id="A0A0P1FGZ9"/>
<dbReference type="Gene3D" id="1.40.20.10">
    <property type="entry name" value="CHAD domain"/>
    <property type="match status" value="1"/>
</dbReference>
<protein>
    <submittedName>
        <fullName evidence="2">CHAD domain protein</fullName>
    </submittedName>
</protein>
<sequence>MMKNARKIDANTMTYRLTRKDKTLQSSLRRIALEQIDAGLLDMGDPALDRKQLVHNLRKRCKKLRGLIWLVHHGFAAARDEDCAIRDLARLLADSRDRSVLLDTHSSLGGDAVSSQELPLPEGVEDGFRALRDRAAGWTLKGKDAAILTIGLTEVAERMNAAFEQAMNKNSAENLHHWRTWAKYHWYHARLMQSAWPGPIRARRFEAQVLAEALGDHHDLAVYRDRLAQGPNGAPDKLEAKARKRQRALERQAYDLGRRFKADKPGDLAKRWVKWWKISRAG</sequence>
<name>A0A0P1FGZ9_THAGE</name>
<evidence type="ECO:0000313" key="2">
    <source>
        <dbReference type="EMBL" id="CUH67289.1"/>
    </source>
</evidence>
<dbReference type="EMBL" id="CYSA01000026">
    <property type="protein sequence ID" value="CUH67289.1"/>
    <property type="molecule type" value="Genomic_DNA"/>
</dbReference>
<proteinExistence type="predicted"/>
<keyword evidence="3" id="KW-1185">Reference proteome</keyword>
<dbReference type="OrthoDB" id="9810907at2"/>
<evidence type="ECO:0000259" key="1">
    <source>
        <dbReference type="PROSITE" id="PS51708"/>
    </source>
</evidence>
<feature type="domain" description="CHAD" evidence="1">
    <location>
        <begin position="21"/>
        <end position="273"/>
    </location>
</feature>
<reference evidence="2 3" key="1">
    <citation type="submission" date="2015-09" db="EMBL/GenBank/DDBJ databases">
        <authorList>
            <consortium name="Swine Surveillance"/>
        </authorList>
    </citation>
    <scope>NUCLEOTIDE SEQUENCE [LARGE SCALE GENOMIC DNA]</scope>
    <source>
        <strain evidence="2 3">CECT 4357</strain>
    </source>
</reference>
<dbReference type="Pfam" id="PF05235">
    <property type="entry name" value="CHAD"/>
    <property type="match status" value="1"/>
</dbReference>
<dbReference type="STRING" id="53501.SAMN04488043_101339"/>
<organism evidence="2 3">
    <name type="scientific">Thalassovita gelatinovora</name>
    <name type="common">Thalassobius gelatinovorus</name>
    <dbReference type="NCBI Taxonomy" id="53501"/>
    <lineage>
        <taxon>Bacteria</taxon>
        <taxon>Pseudomonadati</taxon>
        <taxon>Pseudomonadota</taxon>
        <taxon>Alphaproteobacteria</taxon>
        <taxon>Rhodobacterales</taxon>
        <taxon>Roseobacteraceae</taxon>
        <taxon>Thalassovita</taxon>
    </lineage>
</organism>
<dbReference type="RefSeq" id="WP_058263626.1">
    <property type="nucleotide sequence ID" value="NZ_CP051181.1"/>
</dbReference>
<dbReference type="Proteomes" id="UP000051587">
    <property type="component" value="Unassembled WGS sequence"/>
</dbReference>
<dbReference type="PROSITE" id="PS51708">
    <property type="entry name" value="CHAD"/>
    <property type="match status" value="1"/>
</dbReference>